<evidence type="ECO:0000313" key="2">
    <source>
        <dbReference type="EMBL" id="KAK8080194.1"/>
    </source>
</evidence>
<dbReference type="InterPro" id="IPR052895">
    <property type="entry name" value="HetReg/Transcr_Mod"/>
</dbReference>
<accession>A0ABR1WDE6</accession>
<proteinExistence type="predicted"/>
<dbReference type="GeneID" id="92045387"/>
<dbReference type="EMBL" id="JAQQWN010000006">
    <property type="protein sequence ID" value="KAK8080194.1"/>
    <property type="molecule type" value="Genomic_DNA"/>
</dbReference>
<dbReference type="PANTHER" id="PTHR24148">
    <property type="entry name" value="ANKYRIN REPEAT DOMAIN-CONTAINING PROTEIN 39 HOMOLOG-RELATED"/>
    <property type="match status" value="1"/>
</dbReference>
<evidence type="ECO:0000313" key="3">
    <source>
        <dbReference type="Proteomes" id="UP001433268"/>
    </source>
</evidence>
<name>A0ABR1WDE6_9PEZI</name>
<feature type="region of interest" description="Disordered" evidence="1">
    <location>
        <begin position="85"/>
        <end position="108"/>
    </location>
</feature>
<gene>
    <name evidence="2" type="ORF">PG997_008012</name>
</gene>
<evidence type="ECO:0000256" key="1">
    <source>
        <dbReference type="SAM" id="MobiDB-lite"/>
    </source>
</evidence>
<sequence length="486" mass="54402">MARAATIMTSCSELSWSTFTAISRGVDLGYSRTPMRPFLDSVSVRQHTSTAEAAADKTFITSMAPEKATKLTAVVSEKASSFTTSSTETITEDKTHWPPGPHLRLSRSSNRNPCIQRRLLQCLPYLQCARNHDKVYGLYAMASDWGYDLPEPDYGRPIEDVFQEFVVSFLHVHGNVLPLTTTLPANPSTGLPSWVPDWLTSRLVVSDEDVDVSGVFASLYPPDWTATKSSHSYVTWAREQKSLALRGKRIGRIRTRISGTPKDQYDDPASAAFDDFASACQNWIQSLSVSALDKSLLLPQDPTDTSRPKWSAMEQFLLFTPFGPARSRQLGPIFPTKDEHSWEFSWDRVARHKLLLDWLHRTRHPSLDEAAAALGDSPFVDYLQHVSRAPAVLEANFRTMQRHVNLFANYAFLTLDRDGLWARAHLSCQVGDEVWLLAGSDVPVVLRRQGDGNARFRVVGPAYVDGAMYGKMWADDESMLETITLV</sequence>
<protein>
    <submittedName>
        <fullName evidence="2">HET-domain-containing protein</fullName>
    </submittedName>
</protein>
<dbReference type="Proteomes" id="UP001433268">
    <property type="component" value="Unassembled WGS sequence"/>
</dbReference>
<dbReference type="RefSeq" id="XP_066667669.1">
    <property type="nucleotide sequence ID" value="XM_066812327.1"/>
</dbReference>
<organism evidence="2 3">
    <name type="scientific">Apiospora hydei</name>
    <dbReference type="NCBI Taxonomy" id="1337664"/>
    <lineage>
        <taxon>Eukaryota</taxon>
        <taxon>Fungi</taxon>
        <taxon>Dikarya</taxon>
        <taxon>Ascomycota</taxon>
        <taxon>Pezizomycotina</taxon>
        <taxon>Sordariomycetes</taxon>
        <taxon>Xylariomycetidae</taxon>
        <taxon>Amphisphaeriales</taxon>
        <taxon>Apiosporaceae</taxon>
        <taxon>Apiospora</taxon>
    </lineage>
</organism>
<keyword evidence="3" id="KW-1185">Reference proteome</keyword>
<dbReference type="PANTHER" id="PTHR24148:SF64">
    <property type="entry name" value="HETEROKARYON INCOMPATIBILITY DOMAIN-CONTAINING PROTEIN"/>
    <property type="match status" value="1"/>
</dbReference>
<comment type="caution">
    <text evidence="2">The sequence shown here is derived from an EMBL/GenBank/DDBJ whole genome shotgun (WGS) entry which is preliminary data.</text>
</comment>
<reference evidence="2 3" key="1">
    <citation type="submission" date="2023-01" db="EMBL/GenBank/DDBJ databases">
        <title>Analysis of 21 Apiospora genomes using comparative genomics revels a genus with tremendous synthesis potential of carbohydrate active enzymes and secondary metabolites.</title>
        <authorList>
            <person name="Sorensen T."/>
        </authorList>
    </citation>
    <scope>NUCLEOTIDE SEQUENCE [LARGE SCALE GENOMIC DNA]</scope>
    <source>
        <strain evidence="2 3">CBS 114990</strain>
    </source>
</reference>